<sequence>MAVHDHTAPARPSYPTDDAFTAGSAADRPTSGPAHSMRLSTLDDIALAHHALAQLWLEDERFRVARERHIHAEPMAWPLTPMFKEGVSVAIRCLELYALQLAGKQKANA</sequence>
<comment type="caution">
    <text evidence="2">The sequence shown here is derived from an EMBL/GenBank/DDBJ whole genome shotgun (WGS) entry which is preliminary data.</text>
</comment>
<reference evidence="2 3" key="1">
    <citation type="submission" date="2019-02" db="EMBL/GenBank/DDBJ databases">
        <title>Dyella amyloliquefaciens sp. nov., isolated from forest soil.</title>
        <authorList>
            <person name="Gao Z.-H."/>
            <person name="Qiu L.-H."/>
        </authorList>
    </citation>
    <scope>NUCLEOTIDE SEQUENCE [LARGE SCALE GENOMIC DNA]</scope>
    <source>
        <strain evidence="2 3">KACC 12747</strain>
    </source>
</reference>
<dbReference type="AlphaFoldDB" id="A0A4R0YQQ0"/>
<accession>A0A4R0YQQ0</accession>
<dbReference type="Proteomes" id="UP000291822">
    <property type="component" value="Unassembled WGS sequence"/>
</dbReference>
<gene>
    <name evidence="2" type="ORF">EZM97_21100</name>
</gene>
<evidence type="ECO:0000313" key="3">
    <source>
        <dbReference type="Proteomes" id="UP000291822"/>
    </source>
</evidence>
<proteinExistence type="predicted"/>
<evidence type="ECO:0000256" key="1">
    <source>
        <dbReference type="SAM" id="MobiDB-lite"/>
    </source>
</evidence>
<evidence type="ECO:0000313" key="2">
    <source>
        <dbReference type="EMBL" id="TCI11299.1"/>
    </source>
</evidence>
<name>A0A4R0YQQ0_9GAMM</name>
<protein>
    <submittedName>
        <fullName evidence="2">Uncharacterized protein</fullName>
    </submittedName>
</protein>
<dbReference type="RefSeq" id="WP_131410163.1">
    <property type="nucleotide sequence ID" value="NZ_SJTG01000002.1"/>
</dbReference>
<organism evidence="2 3">
    <name type="scientific">Dyella soli</name>
    <dbReference type="NCBI Taxonomy" id="522319"/>
    <lineage>
        <taxon>Bacteria</taxon>
        <taxon>Pseudomonadati</taxon>
        <taxon>Pseudomonadota</taxon>
        <taxon>Gammaproteobacteria</taxon>
        <taxon>Lysobacterales</taxon>
        <taxon>Rhodanobacteraceae</taxon>
        <taxon>Dyella</taxon>
    </lineage>
</organism>
<keyword evidence="3" id="KW-1185">Reference proteome</keyword>
<feature type="region of interest" description="Disordered" evidence="1">
    <location>
        <begin position="1"/>
        <end position="35"/>
    </location>
</feature>
<dbReference type="EMBL" id="SJTG01000002">
    <property type="protein sequence ID" value="TCI11299.1"/>
    <property type="molecule type" value="Genomic_DNA"/>
</dbReference>